<protein>
    <submittedName>
        <fullName evidence="1">Uncharacterized protein</fullName>
    </submittedName>
</protein>
<dbReference type="EMBL" id="KI517384">
    <property type="protein sequence ID" value="ESQ55402.1"/>
    <property type="molecule type" value="Genomic_DNA"/>
</dbReference>
<evidence type="ECO:0000313" key="2">
    <source>
        <dbReference type="Proteomes" id="UP000030689"/>
    </source>
</evidence>
<sequence>MNARASMAQEKMSSEEPFMSLLSINRLLKNSLLIAVYVVTQTQSSGLRSSSSLMKDIWPARFWSHTSGLQTCDDIKNKQEGPFVLFSSFVSR</sequence>
<dbReference type="Proteomes" id="UP000030689">
    <property type="component" value="Unassembled WGS sequence"/>
</dbReference>
<dbReference type="KEGG" id="eus:EUTSA_v10026674mg"/>
<keyword evidence="2" id="KW-1185">Reference proteome</keyword>
<proteinExistence type="predicted"/>
<dbReference type="AlphaFoldDB" id="V4MJ28"/>
<accession>V4MJ28</accession>
<name>V4MJ28_EUTSA</name>
<organism evidence="1 2">
    <name type="scientific">Eutrema salsugineum</name>
    <name type="common">Saltwater cress</name>
    <name type="synonym">Sisymbrium salsugineum</name>
    <dbReference type="NCBI Taxonomy" id="72664"/>
    <lineage>
        <taxon>Eukaryota</taxon>
        <taxon>Viridiplantae</taxon>
        <taxon>Streptophyta</taxon>
        <taxon>Embryophyta</taxon>
        <taxon>Tracheophyta</taxon>
        <taxon>Spermatophyta</taxon>
        <taxon>Magnoliopsida</taxon>
        <taxon>eudicotyledons</taxon>
        <taxon>Gunneridae</taxon>
        <taxon>Pentapetalae</taxon>
        <taxon>rosids</taxon>
        <taxon>malvids</taxon>
        <taxon>Brassicales</taxon>
        <taxon>Brassicaceae</taxon>
        <taxon>Eutremeae</taxon>
        <taxon>Eutrema</taxon>
    </lineage>
</organism>
<gene>
    <name evidence="1" type="ORF">EUTSA_v10026674mg</name>
</gene>
<reference evidence="1 2" key="1">
    <citation type="journal article" date="2013" name="Front. Plant Sci.">
        <title>The Reference Genome of the Halophytic Plant Eutrema salsugineum.</title>
        <authorList>
            <person name="Yang R."/>
            <person name="Jarvis D.E."/>
            <person name="Chen H."/>
            <person name="Beilstein M.A."/>
            <person name="Grimwood J."/>
            <person name="Jenkins J."/>
            <person name="Shu S."/>
            <person name="Prochnik S."/>
            <person name="Xin M."/>
            <person name="Ma C."/>
            <person name="Schmutz J."/>
            <person name="Wing R.A."/>
            <person name="Mitchell-Olds T."/>
            <person name="Schumaker K.S."/>
            <person name="Wang X."/>
        </authorList>
    </citation>
    <scope>NUCLEOTIDE SEQUENCE [LARGE SCALE GENOMIC DNA]</scope>
</reference>
<dbReference type="Gramene" id="ESQ55402">
    <property type="protein sequence ID" value="ESQ55402"/>
    <property type="gene ID" value="EUTSA_v10026674mg"/>
</dbReference>
<evidence type="ECO:0000313" key="1">
    <source>
        <dbReference type="EMBL" id="ESQ55402.1"/>
    </source>
</evidence>